<keyword evidence="7" id="KW-0413">Isomerase</keyword>
<evidence type="ECO:0000256" key="3">
    <source>
        <dbReference type="ARBA" id="ARBA00022692"/>
    </source>
</evidence>
<evidence type="ECO:0000256" key="1">
    <source>
        <dbReference type="ARBA" id="ARBA00004141"/>
    </source>
</evidence>
<sequence>MTYLLMSIPFIAVAVVVFLVGAARARRQGDGRRYVASWGAATAVLLVLTVVFDNVMIGAGLFDFGEHGITGIRLGLMPIEDLLYPIAGALLLCGVWQLLGAERPELGRSEPGRADG</sequence>
<feature type="domain" description="Lycopene cyclase" evidence="9">
    <location>
        <begin position="14"/>
        <end position="91"/>
    </location>
</feature>
<keyword evidence="11" id="KW-1185">Reference proteome</keyword>
<feature type="transmembrane region" description="Helical" evidence="8">
    <location>
        <begin position="6"/>
        <end position="23"/>
    </location>
</feature>
<comment type="caution">
    <text evidence="10">The sequence shown here is derived from an EMBL/GenBank/DDBJ whole genome shotgun (WGS) entry which is preliminary data.</text>
</comment>
<proteinExistence type="predicted"/>
<protein>
    <submittedName>
        <fullName evidence="10">Lycopene cyclase domain-containing protein</fullName>
    </submittedName>
</protein>
<evidence type="ECO:0000256" key="2">
    <source>
        <dbReference type="ARBA" id="ARBA00004829"/>
    </source>
</evidence>
<dbReference type="InterPro" id="IPR017825">
    <property type="entry name" value="Lycopene_cyclase_dom"/>
</dbReference>
<evidence type="ECO:0000256" key="5">
    <source>
        <dbReference type="ARBA" id="ARBA00022989"/>
    </source>
</evidence>
<comment type="subcellular location">
    <subcellularLocation>
        <location evidence="1">Membrane</location>
        <topology evidence="1">Multi-pass membrane protein</topology>
    </subcellularLocation>
</comment>
<feature type="transmembrane region" description="Helical" evidence="8">
    <location>
        <begin position="82"/>
        <end position="99"/>
    </location>
</feature>
<dbReference type="EMBL" id="JBBDGM010000015">
    <property type="protein sequence ID" value="MEJ1089559.1"/>
    <property type="molecule type" value="Genomic_DNA"/>
</dbReference>
<gene>
    <name evidence="10" type="ORF">WDU99_14675</name>
</gene>
<evidence type="ECO:0000313" key="11">
    <source>
        <dbReference type="Proteomes" id="UP001371224"/>
    </source>
</evidence>
<evidence type="ECO:0000256" key="4">
    <source>
        <dbReference type="ARBA" id="ARBA00022746"/>
    </source>
</evidence>
<evidence type="ECO:0000259" key="9">
    <source>
        <dbReference type="Pfam" id="PF18916"/>
    </source>
</evidence>
<keyword evidence="4" id="KW-0125">Carotenoid biosynthesis</keyword>
<reference evidence="10 11" key="1">
    <citation type="submission" date="2024-02" db="EMBL/GenBank/DDBJ databases">
        <authorList>
            <person name="Saticioglu I.B."/>
        </authorList>
    </citation>
    <scope>NUCLEOTIDE SEQUENCE [LARGE SCALE GENOMIC DNA]</scope>
    <source>
        <strain evidence="10 11">Mu-80</strain>
    </source>
</reference>
<feature type="transmembrane region" description="Helical" evidence="8">
    <location>
        <begin position="35"/>
        <end position="62"/>
    </location>
</feature>
<evidence type="ECO:0000313" key="10">
    <source>
        <dbReference type="EMBL" id="MEJ1089559.1"/>
    </source>
</evidence>
<dbReference type="Proteomes" id="UP001371224">
    <property type="component" value="Unassembled WGS sequence"/>
</dbReference>
<comment type="pathway">
    <text evidence="2">Carotenoid biosynthesis.</text>
</comment>
<name>A0ABU8LE11_9MICO</name>
<dbReference type="RefSeq" id="WP_337333207.1">
    <property type="nucleotide sequence ID" value="NZ_JBBDGM010000015.1"/>
</dbReference>
<evidence type="ECO:0000256" key="8">
    <source>
        <dbReference type="SAM" id="Phobius"/>
    </source>
</evidence>
<organism evidence="10 11">
    <name type="scientific">Microbacterium bandirmense</name>
    <dbReference type="NCBI Taxonomy" id="3122050"/>
    <lineage>
        <taxon>Bacteria</taxon>
        <taxon>Bacillati</taxon>
        <taxon>Actinomycetota</taxon>
        <taxon>Actinomycetes</taxon>
        <taxon>Micrococcales</taxon>
        <taxon>Microbacteriaceae</taxon>
        <taxon>Microbacterium</taxon>
    </lineage>
</organism>
<keyword evidence="5 8" id="KW-1133">Transmembrane helix</keyword>
<dbReference type="Pfam" id="PF18916">
    <property type="entry name" value="Lycopene_cyc"/>
    <property type="match status" value="1"/>
</dbReference>
<evidence type="ECO:0000256" key="7">
    <source>
        <dbReference type="ARBA" id="ARBA00023235"/>
    </source>
</evidence>
<accession>A0ABU8LE11</accession>
<evidence type="ECO:0000256" key="6">
    <source>
        <dbReference type="ARBA" id="ARBA00023136"/>
    </source>
</evidence>
<keyword evidence="3 8" id="KW-0812">Transmembrane</keyword>
<dbReference type="NCBIfam" id="TIGR03462">
    <property type="entry name" value="CarR_dom_SF"/>
    <property type="match status" value="1"/>
</dbReference>
<keyword evidence="6 8" id="KW-0472">Membrane</keyword>